<reference evidence="2 3" key="1">
    <citation type="submission" date="2019-02" db="EMBL/GenBank/DDBJ databases">
        <authorList>
            <consortium name="Pathogen Informatics"/>
        </authorList>
    </citation>
    <scope>NUCLEOTIDE SEQUENCE [LARGE SCALE GENOMIC DNA]</scope>
    <source>
        <strain evidence="2 3">3012STDY7089603</strain>
    </source>
</reference>
<dbReference type="Proteomes" id="UP000377798">
    <property type="component" value="Unassembled WGS sequence"/>
</dbReference>
<dbReference type="RefSeq" id="WP_131747886.1">
    <property type="nucleotide sequence ID" value="NZ_CAACYI010000001.1"/>
</dbReference>
<dbReference type="GO" id="GO:0016020">
    <property type="term" value="C:membrane"/>
    <property type="evidence" value="ECO:0007669"/>
    <property type="project" value="InterPro"/>
</dbReference>
<name>A0A8H2QX86_9FIRM</name>
<comment type="caution">
    <text evidence="2">The sequence shown here is derived from an EMBL/GenBank/DDBJ whole genome shotgun (WGS) entry which is preliminary data.</text>
</comment>
<gene>
    <name evidence="2" type="ORF">NCTC13150_00050</name>
</gene>
<proteinExistence type="predicted"/>
<accession>A0A8H2QX86</accession>
<keyword evidence="3" id="KW-1185">Reference proteome</keyword>
<sequence>MDWSRIKTILIIALALANLALGYEVYRQRMALAGPAASKQFSQELLDLLASEDIKISPSIQLQAEKLNSLRVQYENLSQEQLNRDFFHNEALLRQKTFSLADLSLKGESLQVYDGRKLSYRNDLPLAKKKISKEEAKTKALDFLKEKKFKTDDLVLVSSLPWQEGYQLTFKKVYEGRLVESSYSIFQVDGSGVHSLSRLWLDIIEPSDKEVVMPSPQKALLSLLDKQEARGRTVVRLEACYYFNPPKQGYIEDISRAQQGRAIPAWRIQLDNGQEVIVDVLS</sequence>
<dbReference type="InterPro" id="IPR018604">
    <property type="entry name" value="YycI-like"/>
</dbReference>
<feature type="domain" description="Regulatory protein YycH-like" evidence="1">
    <location>
        <begin position="39"/>
        <end position="275"/>
    </location>
</feature>
<dbReference type="EMBL" id="CAACYI010000001">
    <property type="protein sequence ID" value="VFB15554.1"/>
    <property type="molecule type" value="Genomic_DNA"/>
</dbReference>
<evidence type="ECO:0000259" key="1">
    <source>
        <dbReference type="Pfam" id="PF09648"/>
    </source>
</evidence>
<dbReference type="AlphaFoldDB" id="A0A8H2QX86"/>
<protein>
    <submittedName>
        <fullName evidence="2">Uncharacterized protein conserved in bacteria</fullName>
    </submittedName>
</protein>
<organism evidence="2 3">
    <name type="scientific">Urinicoccus massiliensis</name>
    <dbReference type="NCBI Taxonomy" id="1723382"/>
    <lineage>
        <taxon>Bacteria</taxon>
        <taxon>Bacillati</taxon>
        <taxon>Bacillota</taxon>
        <taxon>Tissierellia</taxon>
        <taxon>Tissierellales</taxon>
        <taxon>Peptoniphilaceae</taxon>
        <taxon>Urinicoccus</taxon>
    </lineage>
</organism>
<evidence type="ECO:0000313" key="2">
    <source>
        <dbReference type="EMBL" id="VFB15554.1"/>
    </source>
</evidence>
<evidence type="ECO:0000313" key="3">
    <source>
        <dbReference type="Proteomes" id="UP000377798"/>
    </source>
</evidence>
<dbReference type="Pfam" id="PF09648">
    <property type="entry name" value="YycI"/>
    <property type="match status" value="1"/>
</dbReference>